<keyword evidence="4" id="KW-1185">Reference proteome</keyword>
<dbReference type="Proteomes" id="UP001486888">
    <property type="component" value="Chromosome"/>
</dbReference>
<evidence type="ECO:0000313" key="4">
    <source>
        <dbReference type="Proteomes" id="UP001486888"/>
    </source>
</evidence>
<reference evidence="3 4" key="1">
    <citation type="submission" date="2023-05" db="EMBL/GenBank/DDBJ databases">
        <title>Glutamicibacter sp. B1, complete genome.</title>
        <authorList>
            <person name="Long Y.H."/>
            <person name="Fang T."/>
            <person name="Li X.Y."/>
        </authorList>
    </citation>
    <scope>NUCLEOTIDE SEQUENCE [LARGE SCALE GENOMIC DNA]</scope>
    <source>
        <strain evidence="3 4">B1</strain>
    </source>
</reference>
<evidence type="ECO:0000256" key="1">
    <source>
        <dbReference type="SAM" id="MobiDB-lite"/>
    </source>
</evidence>
<feature type="region of interest" description="Disordered" evidence="1">
    <location>
        <begin position="45"/>
        <end position="76"/>
    </location>
</feature>
<dbReference type="EMBL" id="CP125942">
    <property type="protein sequence ID" value="XAO44634.1"/>
    <property type="molecule type" value="Genomic_DNA"/>
</dbReference>
<organism evidence="3 4">
    <name type="scientific">Glutamicibacter ectropisis</name>
    <dbReference type="NCBI Taxonomy" id="3046593"/>
    <lineage>
        <taxon>Bacteria</taxon>
        <taxon>Bacillati</taxon>
        <taxon>Actinomycetota</taxon>
        <taxon>Actinomycetes</taxon>
        <taxon>Micrococcales</taxon>
        <taxon>Micrococcaceae</taxon>
        <taxon>Glutamicibacter</taxon>
    </lineage>
</organism>
<feature type="domain" description="DUF6318" evidence="2">
    <location>
        <begin position="71"/>
        <end position="216"/>
    </location>
</feature>
<dbReference type="AlphaFoldDB" id="A0AAU6WA87"/>
<evidence type="ECO:0000313" key="3">
    <source>
        <dbReference type="EMBL" id="XAO44634.1"/>
    </source>
</evidence>
<feature type="compositionally biased region" description="Polar residues" evidence="1">
    <location>
        <begin position="60"/>
        <end position="76"/>
    </location>
</feature>
<dbReference type="KEGG" id="gey:QMQ05_09635"/>
<sequence>MTHQSSPKVRGESEMNKSRLLVAAIGTALLLSGCDNTTVNGPLEGVEVSGSASSETSFGNDSKTAPNTTPSYIQATSEGPAKNVVLPAMPKDAQEFSEKGASSFVEYYFELLNYTIESNDAEEIKDLSFKECSLCNKSIIDEAEEAQKSGEWQVGGKHHPTILDSYISGKNIAIVTVEYTADPAKIYSSPGTVQEELKEIESNRLAFDLEYDKGWRVYKIIGAN</sequence>
<name>A0AAU6WA87_9MICC</name>
<protein>
    <submittedName>
        <fullName evidence="3">DUF6318 family protein</fullName>
    </submittedName>
</protein>
<dbReference type="Pfam" id="PF19843">
    <property type="entry name" value="DUF6318"/>
    <property type="match status" value="1"/>
</dbReference>
<evidence type="ECO:0000259" key="2">
    <source>
        <dbReference type="Pfam" id="PF19843"/>
    </source>
</evidence>
<dbReference type="RefSeq" id="WP_345469556.1">
    <property type="nucleotide sequence ID" value="NZ_CP125942.1"/>
</dbReference>
<proteinExistence type="predicted"/>
<accession>A0AAU6WA87</accession>
<gene>
    <name evidence="3" type="ORF">QMQ05_09635</name>
</gene>
<feature type="compositionally biased region" description="Low complexity" evidence="1">
    <location>
        <begin position="45"/>
        <end position="59"/>
    </location>
</feature>
<dbReference type="InterPro" id="IPR046281">
    <property type="entry name" value="DUF6318"/>
</dbReference>